<dbReference type="OrthoDB" id="497687at2759"/>
<feature type="coiled-coil region" evidence="1">
    <location>
        <begin position="3"/>
        <end position="30"/>
    </location>
</feature>
<accession>C1MU67</accession>
<sequence>MESEAWRMECERVEDELDNALEMLSLANAKLAEVAAAGREVEDSPPKGREGAAEAKFSGAGAIEDEDSGTEDEEELDAATYDDATRGRIDSVTAYLSRKKWRKAVFTEEQIYTARRRAVTLLATTATNAPGALGRFGEEHDVDMAKRAIDALGRLARGPKAYLVLVNGGPRAAIDALKLYDKKEAVAVACVGVLDALLRNDSTRARFKRQVRFRNVANALSVAAGRADAFKVTVATASALWAYANLGETPAQVAVVASGFIPVLLGAMTDALEGEGAELGTFTADDARSLVGCALSIAKGNETIQDVLVRDGARAKVRALLLKYPTVSFDGEFTPLRDWIRGDRTSSRSAEPKTPREKGAAGAGRKRTPIGDESESDDEAATKARSIHWFPYDRVGVVNAERAAAREREEAKTPERDHAERVLAASAGEEETPPPKAKRALAASAGEDAAADLAAKAKTETETAAKKEPGEDASKENSSELAGELAADMTKKVETWKAAPSKKTVKEAIKACVKVLRDERAPLASSCAPALDALAEIMTTEPKEVSARGGVGAVTVAMERDGTDKAFVAGSLALVSMLAFNAKTAKLIKADAEVTTGRTLRVVLLAMQTHKNSKTIIQWGSMTLWALVKNSAAAKRHALGLDLPDRGNDDGKDKGDAGELLVEALKKWGEEHEAVAKGLVGACLALATKSQAWQDKLASLDAPALIMKVLSKHPQVSFKGEFDTLRAWLRAADAPAAAAAAKLSSSEIDLAKNDPSGRRAMQHGL</sequence>
<reference evidence="3 4" key="1">
    <citation type="journal article" date="2009" name="Science">
        <title>Green evolution and dynamic adaptations revealed by genomes of the marine picoeukaryotes Micromonas.</title>
        <authorList>
            <person name="Worden A.Z."/>
            <person name="Lee J.H."/>
            <person name="Mock T."/>
            <person name="Rouze P."/>
            <person name="Simmons M.P."/>
            <person name="Aerts A.L."/>
            <person name="Allen A.E."/>
            <person name="Cuvelier M.L."/>
            <person name="Derelle E."/>
            <person name="Everett M.V."/>
            <person name="Foulon E."/>
            <person name="Grimwood J."/>
            <person name="Gundlach H."/>
            <person name="Henrissat B."/>
            <person name="Napoli C."/>
            <person name="McDonald S.M."/>
            <person name="Parker M.S."/>
            <person name="Rombauts S."/>
            <person name="Salamov A."/>
            <person name="Von Dassow P."/>
            <person name="Badger J.H."/>
            <person name="Coutinho P.M."/>
            <person name="Demir E."/>
            <person name="Dubchak I."/>
            <person name="Gentemann C."/>
            <person name="Eikrem W."/>
            <person name="Gready J.E."/>
            <person name="John U."/>
            <person name="Lanier W."/>
            <person name="Lindquist E.A."/>
            <person name="Lucas S."/>
            <person name="Mayer K.F."/>
            <person name="Moreau H."/>
            <person name="Not F."/>
            <person name="Otillar R."/>
            <person name="Panaud O."/>
            <person name="Pangilinan J."/>
            <person name="Paulsen I."/>
            <person name="Piegu B."/>
            <person name="Poliakov A."/>
            <person name="Robbens S."/>
            <person name="Schmutz J."/>
            <person name="Toulza E."/>
            <person name="Wyss T."/>
            <person name="Zelensky A."/>
            <person name="Zhou K."/>
            <person name="Armbrust E.V."/>
            <person name="Bhattacharya D."/>
            <person name="Goodenough U.W."/>
            <person name="Van de Peer Y."/>
            <person name="Grigoriev I.V."/>
        </authorList>
    </citation>
    <scope>NUCLEOTIDE SEQUENCE [LARGE SCALE GENOMIC DNA]</scope>
    <source>
        <strain evidence="3 4">CCMP1545</strain>
    </source>
</reference>
<gene>
    <name evidence="3" type="ORF">MICPUCDRAFT_58688</name>
</gene>
<dbReference type="Gene3D" id="1.25.10.10">
    <property type="entry name" value="Leucine-rich Repeat Variant"/>
    <property type="match status" value="1"/>
</dbReference>
<dbReference type="EMBL" id="GG663740">
    <property type="protein sequence ID" value="EEH56573.1"/>
    <property type="molecule type" value="Genomic_DNA"/>
</dbReference>
<evidence type="ECO:0000313" key="3">
    <source>
        <dbReference type="EMBL" id="EEH56573.1"/>
    </source>
</evidence>
<feature type="compositionally biased region" description="Basic and acidic residues" evidence="2">
    <location>
        <begin position="39"/>
        <end position="53"/>
    </location>
</feature>
<feature type="region of interest" description="Disordered" evidence="2">
    <location>
        <begin position="425"/>
        <end position="483"/>
    </location>
</feature>
<dbReference type="GeneID" id="9684511"/>
<feature type="region of interest" description="Disordered" evidence="2">
    <location>
        <begin position="36"/>
        <end position="79"/>
    </location>
</feature>
<organism evidence="4">
    <name type="scientific">Micromonas pusilla (strain CCMP1545)</name>
    <name type="common">Picoplanktonic green alga</name>
    <dbReference type="NCBI Taxonomy" id="564608"/>
    <lineage>
        <taxon>Eukaryota</taxon>
        <taxon>Viridiplantae</taxon>
        <taxon>Chlorophyta</taxon>
        <taxon>Mamiellophyceae</taxon>
        <taxon>Mamiellales</taxon>
        <taxon>Mamiellaceae</taxon>
        <taxon>Micromonas</taxon>
    </lineage>
</organism>
<dbReference type="InterPro" id="IPR016024">
    <property type="entry name" value="ARM-type_fold"/>
</dbReference>
<feature type="compositionally biased region" description="Basic and acidic residues" evidence="2">
    <location>
        <begin position="455"/>
        <end position="478"/>
    </location>
</feature>
<keyword evidence="4" id="KW-1185">Reference proteome</keyword>
<evidence type="ECO:0000313" key="4">
    <source>
        <dbReference type="Proteomes" id="UP000001876"/>
    </source>
</evidence>
<evidence type="ECO:0000256" key="2">
    <source>
        <dbReference type="SAM" id="MobiDB-lite"/>
    </source>
</evidence>
<dbReference type="AlphaFoldDB" id="C1MU67"/>
<dbReference type="InterPro" id="IPR011989">
    <property type="entry name" value="ARM-like"/>
</dbReference>
<protein>
    <submittedName>
        <fullName evidence="3">Predicted protein</fullName>
    </submittedName>
</protein>
<dbReference type="SUPFAM" id="SSF48371">
    <property type="entry name" value="ARM repeat"/>
    <property type="match status" value="1"/>
</dbReference>
<evidence type="ECO:0000256" key="1">
    <source>
        <dbReference type="SAM" id="Coils"/>
    </source>
</evidence>
<feature type="compositionally biased region" description="Acidic residues" evidence="2">
    <location>
        <begin position="63"/>
        <end position="77"/>
    </location>
</feature>
<proteinExistence type="predicted"/>
<feature type="region of interest" description="Disordered" evidence="2">
    <location>
        <begin position="343"/>
        <end position="382"/>
    </location>
</feature>
<dbReference type="Proteomes" id="UP000001876">
    <property type="component" value="Unassembled WGS sequence"/>
</dbReference>
<dbReference type="eggNOG" id="ENOG502S6VC">
    <property type="taxonomic scope" value="Eukaryota"/>
</dbReference>
<dbReference type="RefSeq" id="XP_003059441.1">
    <property type="nucleotide sequence ID" value="XM_003059395.1"/>
</dbReference>
<name>C1MU67_MICPC</name>
<feature type="compositionally biased region" description="Low complexity" evidence="2">
    <location>
        <begin position="440"/>
        <end position="454"/>
    </location>
</feature>
<dbReference type="KEGG" id="mpp:MICPUCDRAFT_58688"/>
<keyword evidence="1" id="KW-0175">Coiled coil</keyword>
<feature type="compositionally biased region" description="Basic and acidic residues" evidence="2">
    <location>
        <begin position="343"/>
        <end position="359"/>
    </location>
</feature>